<evidence type="ECO:0000313" key="1">
    <source>
        <dbReference type="EMBL" id="PFS04376.1"/>
    </source>
</evidence>
<comment type="caution">
    <text evidence="1">The sequence shown here is derived from an EMBL/GenBank/DDBJ whole genome shotgun (WGS) entry which is preliminary data.</text>
</comment>
<dbReference type="AlphaFoldDB" id="A0AA44QCS2"/>
<accession>A0AA44QCS2</accession>
<reference evidence="1 2" key="1">
    <citation type="submission" date="2017-09" db="EMBL/GenBank/DDBJ databases">
        <title>Large-scale bioinformatics analysis of Bacillus genomes uncovers conserved roles of natural products in bacterial physiology.</title>
        <authorList>
            <consortium name="Agbiome Team Llc"/>
            <person name="Bleich R.M."/>
            <person name="Grubbs K.J."/>
            <person name="Santa Maria K.C."/>
            <person name="Allen S.E."/>
            <person name="Farag S."/>
            <person name="Shank E.A."/>
            <person name="Bowers A."/>
        </authorList>
    </citation>
    <scope>NUCLEOTIDE SEQUENCE [LARGE SCALE GENOMIC DNA]</scope>
    <source>
        <strain evidence="1 2">AFS067272</strain>
    </source>
</reference>
<protein>
    <submittedName>
        <fullName evidence="1">Uncharacterized protein</fullName>
    </submittedName>
</protein>
<dbReference type="EMBL" id="NVBO01000046">
    <property type="protein sequence ID" value="PFS04376.1"/>
    <property type="molecule type" value="Genomic_DNA"/>
</dbReference>
<dbReference type="Proteomes" id="UP000226357">
    <property type="component" value="Unassembled WGS sequence"/>
</dbReference>
<sequence length="165" mass="18771">MLLFHVSFAICNPTFDVEKDVGLGVCIGVFFCYNVRMHKRKFKKSGQDNLRISSLLCQSGTHVVKATLRILLAAAPRSARFSRSSFLNMYSKRKFKKPGQESCRISSLLCQSGTHVVKATLRILLAAAPRPARFSRSSFLNMYSKRKFKKPGQDNCFFEKTYKDD</sequence>
<organism evidence="1 2">
    <name type="scientific">Bacillus cereus</name>
    <dbReference type="NCBI Taxonomy" id="1396"/>
    <lineage>
        <taxon>Bacteria</taxon>
        <taxon>Bacillati</taxon>
        <taxon>Bacillota</taxon>
        <taxon>Bacilli</taxon>
        <taxon>Bacillales</taxon>
        <taxon>Bacillaceae</taxon>
        <taxon>Bacillus</taxon>
        <taxon>Bacillus cereus group</taxon>
    </lineage>
</organism>
<evidence type="ECO:0000313" key="2">
    <source>
        <dbReference type="Proteomes" id="UP000226357"/>
    </source>
</evidence>
<proteinExistence type="predicted"/>
<gene>
    <name evidence="1" type="ORF">COK38_06510</name>
</gene>
<name>A0AA44QCS2_BACCE</name>